<evidence type="ECO:0000313" key="1">
    <source>
        <dbReference type="EMBL" id="TGO59900.1"/>
    </source>
</evidence>
<gene>
    <name evidence="1" type="ORF">BCON_0040g00430</name>
</gene>
<name>A0A4Z1IL34_9HELO</name>
<reference evidence="1 2" key="1">
    <citation type="submission" date="2017-12" db="EMBL/GenBank/DDBJ databases">
        <title>Comparative genomics of Botrytis spp.</title>
        <authorList>
            <person name="Valero-Jimenez C.A."/>
            <person name="Tapia P."/>
            <person name="Veloso J."/>
            <person name="Silva-Moreno E."/>
            <person name="Staats M."/>
            <person name="Valdes J.H."/>
            <person name="Van Kan J.A.L."/>
        </authorList>
    </citation>
    <scope>NUCLEOTIDE SEQUENCE [LARGE SCALE GENOMIC DNA]</scope>
    <source>
        <strain evidence="1 2">MUCL11595</strain>
    </source>
</reference>
<dbReference type="OrthoDB" id="3470487at2759"/>
<proteinExistence type="predicted"/>
<sequence>MNSNIQDFIDACHTIQIPVPTFYRVPTHNNAPFILQVTVLGHRIRLQNSEISYHAAKVQLARHSMHYLQGARNPAPALALGPGPVPNNVPSAHDQSHLELYFRRQIISQIGSSTRVQASVAADLMADIILRRSEGHITEWHDVMRVFTQRLVQRLNEGSS</sequence>
<dbReference type="Proteomes" id="UP000297527">
    <property type="component" value="Unassembled WGS sequence"/>
</dbReference>
<keyword evidence="2" id="KW-1185">Reference proteome</keyword>
<accession>A0A4Z1IL34</accession>
<comment type="caution">
    <text evidence="1">The sequence shown here is derived from an EMBL/GenBank/DDBJ whole genome shotgun (WGS) entry which is preliminary data.</text>
</comment>
<evidence type="ECO:0000313" key="2">
    <source>
        <dbReference type="Proteomes" id="UP000297527"/>
    </source>
</evidence>
<dbReference type="AlphaFoldDB" id="A0A4Z1IL34"/>
<protein>
    <submittedName>
        <fullName evidence="1">Uncharacterized protein</fullName>
    </submittedName>
</protein>
<dbReference type="EMBL" id="PQXN01000040">
    <property type="protein sequence ID" value="TGO59900.1"/>
    <property type="molecule type" value="Genomic_DNA"/>
</dbReference>
<organism evidence="1 2">
    <name type="scientific">Botryotinia convoluta</name>
    <dbReference type="NCBI Taxonomy" id="54673"/>
    <lineage>
        <taxon>Eukaryota</taxon>
        <taxon>Fungi</taxon>
        <taxon>Dikarya</taxon>
        <taxon>Ascomycota</taxon>
        <taxon>Pezizomycotina</taxon>
        <taxon>Leotiomycetes</taxon>
        <taxon>Helotiales</taxon>
        <taxon>Sclerotiniaceae</taxon>
        <taxon>Botryotinia</taxon>
    </lineage>
</organism>